<accession>A0ABU4WKE4</accession>
<dbReference type="PANTHER" id="PTHR10908:SF0">
    <property type="entry name" value="SEROTONIN N-ACETYLTRANSFERASE"/>
    <property type="match status" value="1"/>
</dbReference>
<evidence type="ECO:0000313" key="5">
    <source>
        <dbReference type="Proteomes" id="UP001285244"/>
    </source>
</evidence>
<protein>
    <submittedName>
        <fullName evidence="4">GNAT family N-acetyltransferase</fullName>
    </submittedName>
</protein>
<dbReference type="EMBL" id="JALBUS010000004">
    <property type="protein sequence ID" value="MDX8417034.1"/>
    <property type="molecule type" value="Genomic_DNA"/>
</dbReference>
<sequence length="165" mass="18831">MSMSIRHATMADLDAIASIESACFPQAEAATKDEFVKRIQYYGNHFWLLIDENQIVSFVDGFVTNQKDLCDVMYEVASMHDEAGQWQMIFGLNTLPSYRNKGCATHLMEQVIRDAKSQNRKGLVLTCKDALVSYYAKFGFRDEGISDKSVHGGVCWHQMRLTFRE</sequence>
<dbReference type="RefSeq" id="WP_320325345.1">
    <property type="nucleotide sequence ID" value="NZ_JALBUS010000004.1"/>
</dbReference>
<name>A0ABU4WKE4_9FIRM</name>
<comment type="caution">
    <text evidence="4">The sequence shown here is derived from an EMBL/GenBank/DDBJ whole genome shotgun (WGS) entry which is preliminary data.</text>
</comment>
<dbReference type="CDD" id="cd04301">
    <property type="entry name" value="NAT_SF"/>
    <property type="match status" value="1"/>
</dbReference>
<dbReference type="InterPro" id="IPR000182">
    <property type="entry name" value="GNAT_dom"/>
</dbReference>
<dbReference type="Gene3D" id="3.40.630.30">
    <property type="match status" value="1"/>
</dbReference>
<dbReference type="InterPro" id="IPR051635">
    <property type="entry name" value="SNAT-like"/>
</dbReference>
<organism evidence="4 5">
    <name type="scientific">Absicoccus intestinalis</name>
    <dbReference type="NCBI Taxonomy" id="2926319"/>
    <lineage>
        <taxon>Bacteria</taxon>
        <taxon>Bacillati</taxon>
        <taxon>Bacillota</taxon>
        <taxon>Erysipelotrichia</taxon>
        <taxon>Erysipelotrichales</taxon>
        <taxon>Erysipelotrichaceae</taxon>
        <taxon>Absicoccus</taxon>
    </lineage>
</organism>
<gene>
    <name evidence="4" type="ORF">MOZ64_04140</name>
</gene>
<keyword evidence="1" id="KW-0808">Transferase</keyword>
<reference evidence="4 5" key="1">
    <citation type="submission" date="2022-03" db="EMBL/GenBank/DDBJ databases">
        <title>Novel taxa within the pig intestine.</title>
        <authorList>
            <person name="Wylensek D."/>
            <person name="Bishof K."/>
            <person name="Afrizal A."/>
            <person name="Clavel T."/>
        </authorList>
    </citation>
    <scope>NUCLEOTIDE SEQUENCE [LARGE SCALE GENOMIC DNA]</scope>
    <source>
        <strain evidence="4 5">Cla-KB-P134</strain>
    </source>
</reference>
<evidence type="ECO:0000313" key="4">
    <source>
        <dbReference type="EMBL" id="MDX8417034.1"/>
    </source>
</evidence>
<dbReference type="PANTHER" id="PTHR10908">
    <property type="entry name" value="SEROTONIN N-ACETYLTRANSFERASE"/>
    <property type="match status" value="1"/>
</dbReference>
<keyword evidence="2" id="KW-0012">Acyltransferase</keyword>
<dbReference type="Proteomes" id="UP001285244">
    <property type="component" value="Unassembled WGS sequence"/>
</dbReference>
<feature type="domain" description="N-acetyltransferase" evidence="3">
    <location>
        <begin position="3"/>
        <end position="162"/>
    </location>
</feature>
<evidence type="ECO:0000259" key="3">
    <source>
        <dbReference type="PROSITE" id="PS51186"/>
    </source>
</evidence>
<evidence type="ECO:0000256" key="1">
    <source>
        <dbReference type="ARBA" id="ARBA00022679"/>
    </source>
</evidence>
<dbReference type="Pfam" id="PF00583">
    <property type="entry name" value="Acetyltransf_1"/>
    <property type="match status" value="1"/>
</dbReference>
<dbReference type="InterPro" id="IPR016181">
    <property type="entry name" value="Acyl_CoA_acyltransferase"/>
</dbReference>
<evidence type="ECO:0000256" key="2">
    <source>
        <dbReference type="ARBA" id="ARBA00023315"/>
    </source>
</evidence>
<proteinExistence type="predicted"/>
<keyword evidence="5" id="KW-1185">Reference proteome</keyword>
<dbReference type="SUPFAM" id="SSF55729">
    <property type="entry name" value="Acyl-CoA N-acyltransferases (Nat)"/>
    <property type="match status" value="1"/>
</dbReference>
<dbReference type="PROSITE" id="PS51186">
    <property type="entry name" value="GNAT"/>
    <property type="match status" value="1"/>
</dbReference>